<proteinExistence type="predicted"/>
<evidence type="ECO:0000256" key="1">
    <source>
        <dbReference type="ARBA" id="ARBA00022723"/>
    </source>
</evidence>
<accession>A0A9W9AIW3</accession>
<dbReference type="GO" id="GO:0005634">
    <property type="term" value="C:nucleus"/>
    <property type="evidence" value="ECO:0007669"/>
    <property type="project" value="TreeGrafter"/>
</dbReference>
<organism evidence="6 7">
    <name type="scientific">Lentinula aciculospora</name>
    <dbReference type="NCBI Taxonomy" id="153920"/>
    <lineage>
        <taxon>Eukaryota</taxon>
        <taxon>Fungi</taxon>
        <taxon>Dikarya</taxon>
        <taxon>Basidiomycota</taxon>
        <taxon>Agaricomycotina</taxon>
        <taxon>Agaricomycetes</taxon>
        <taxon>Agaricomycetidae</taxon>
        <taxon>Agaricales</taxon>
        <taxon>Marasmiineae</taxon>
        <taxon>Omphalotaceae</taxon>
        <taxon>Lentinula</taxon>
    </lineage>
</organism>
<dbReference type="EMBL" id="JAOTPV010000004">
    <property type="protein sequence ID" value="KAJ4483637.1"/>
    <property type="molecule type" value="Genomic_DNA"/>
</dbReference>
<evidence type="ECO:0000256" key="4">
    <source>
        <dbReference type="PROSITE-ProRule" id="PRU00134"/>
    </source>
</evidence>
<comment type="caution">
    <text evidence="6">The sequence shown here is derived from an EMBL/GenBank/DDBJ whole genome shotgun (WGS) entry which is preliminary data.</text>
</comment>
<gene>
    <name evidence="6" type="ORF">J3R30DRAFT_3450241</name>
</gene>
<keyword evidence="2 4" id="KW-0863">Zinc-finger</keyword>
<feature type="domain" description="MYND-type" evidence="5">
    <location>
        <begin position="344"/>
        <end position="380"/>
    </location>
</feature>
<keyword evidence="3" id="KW-0862">Zinc</keyword>
<dbReference type="GO" id="GO:0008270">
    <property type="term" value="F:zinc ion binding"/>
    <property type="evidence" value="ECO:0007669"/>
    <property type="project" value="UniProtKB-KW"/>
</dbReference>
<name>A0A9W9AIW3_9AGAR</name>
<dbReference type="Gene3D" id="6.10.140.2220">
    <property type="match status" value="1"/>
</dbReference>
<dbReference type="OrthoDB" id="341421at2759"/>
<reference evidence="6" key="1">
    <citation type="submission" date="2022-08" db="EMBL/GenBank/DDBJ databases">
        <title>A Global Phylogenomic Analysis of the Shiitake Genus Lentinula.</title>
        <authorList>
            <consortium name="DOE Joint Genome Institute"/>
            <person name="Sierra-Patev S."/>
            <person name="Min B."/>
            <person name="Naranjo-Ortiz M."/>
            <person name="Looney B."/>
            <person name="Konkel Z."/>
            <person name="Slot J.C."/>
            <person name="Sakamoto Y."/>
            <person name="Steenwyk J.L."/>
            <person name="Rokas A."/>
            <person name="Carro J."/>
            <person name="Camarero S."/>
            <person name="Ferreira P."/>
            <person name="Molpeceres G."/>
            <person name="Ruiz-Duenas F.J."/>
            <person name="Serrano A."/>
            <person name="Henrissat B."/>
            <person name="Drula E."/>
            <person name="Hughes K.W."/>
            <person name="Mata J.L."/>
            <person name="Ishikawa N.K."/>
            <person name="Vargas-Isla R."/>
            <person name="Ushijima S."/>
            <person name="Smith C.A."/>
            <person name="Ahrendt S."/>
            <person name="Andreopoulos W."/>
            <person name="He G."/>
            <person name="Labutti K."/>
            <person name="Lipzen A."/>
            <person name="Ng V."/>
            <person name="Riley R."/>
            <person name="Sandor L."/>
            <person name="Barry K."/>
            <person name="Martinez A.T."/>
            <person name="Xiao Y."/>
            <person name="Gibbons J.G."/>
            <person name="Terashima K."/>
            <person name="Grigoriev I.V."/>
            <person name="Hibbett D.S."/>
        </authorList>
    </citation>
    <scope>NUCLEOTIDE SEQUENCE</scope>
    <source>
        <strain evidence="6">JLM2183</strain>
    </source>
</reference>
<dbReference type="GO" id="GO:0000981">
    <property type="term" value="F:DNA-binding transcription factor activity, RNA polymerase II-specific"/>
    <property type="evidence" value="ECO:0007669"/>
    <property type="project" value="TreeGrafter"/>
</dbReference>
<dbReference type="SUPFAM" id="SSF144232">
    <property type="entry name" value="HIT/MYND zinc finger-like"/>
    <property type="match status" value="1"/>
</dbReference>
<evidence type="ECO:0000256" key="3">
    <source>
        <dbReference type="ARBA" id="ARBA00022833"/>
    </source>
</evidence>
<protein>
    <recommendedName>
        <fullName evidence="5">MYND-type domain-containing protein</fullName>
    </recommendedName>
</protein>
<dbReference type="Proteomes" id="UP001150266">
    <property type="component" value="Unassembled WGS sequence"/>
</dbReference>
<dbReference type="PROSITE" id="PS50865">
    <property type="entry name" value="ZF_MYND_2"/>
    <property type="match status" value="1"/>
</dbReference>
<keyword evidence="7" id="KW-1185">Reference proteome</keyword>
<dbReference type="PANTHER" id="PTHR10237">
    <property type="entry name" value="DEFORMED EPIDERMAL AUTOREGULATORY FACTOR 1 HOMOLOG SUPPRESSIN"/>
    <property type="match status" value="1"/>
</dbReference>
<evidence type="ECO:0000313" key="7">
    <source>
        <dbReference type="Proteomes" id="UP001150266"/>
    </source>
</evidence>
<keyword evidence="1" id="KW-0479">Metal-binding</keyword>
<dbReference type="Pfam" id="PF01753">
    <property type="entry name" value="zf-MYND"/>
    <property type="match status" value="1"/>
</dbReference>
<dbReference type="InterPro" id="IPR024119">
    <property type="entry name" value="TF_DEAF-1"/>
</dbReference>
<dbReference type="InterPro" id="IPR002893">
    <property type="entry name" value="Znf_MYND"/>
</dbReference>
<evidence type="ECO:0000259" key="5">
    <source>
        <dbReference type="PROSITE" id="PS50865"/>
    </source>
</evidence>
<dbReference type="AlphaFoldDB" id="A0A9W9AIW3"/>
<evidence type="ECO:0000256" key="2">
    <source>
        <dbReference type="ARBA" id="ARBA00022771"/>
    </source>
</evidence>
<dbReference type="PANTHER" id="PTHR10237:SF14">
    <property type="entry name" value="MYND-TYPE DOMAIN-CONTAINING PROTEIN"/>
    <property type="match status" value="1"/>
</dbReference>
<sequence>MMDELAVIGSFVFCRAHGYKLCAAFPALTEAYFMDRPPISYVFEKTVPRTIGKELKYECKEHHESDCTRCFDWTATAVENIKQQAKLKNSKVMPVDISRKEKLQFLHSMGVDLPSTTRLPEDTIEKKFRGAIDDSQSFATLIARPPFDPSTLPLWSKNTCKTTLLEAVRRVNFEEAFAHSRARSAGKENAWDLFGNTFMDARQTIMGLADGLDKGVKTAMIQDKDTKYAICVRVVEVCMLNKETPVMVVLYCRGTRDAPAFDTLQWVQEVVSNRKSPALKVTATPEEQKLLLAILNLNARRLSSAYPVKRNSSGTEATFALSFLLPLGPVNQQAIGKLTRHPGCVVCGKKTVSKCSRCLAMTYCGAECQRVHWKEHKPTCNSLHGGEWAEITFSMQPTEMRLAAAMGKKLFMATWNNMARPTMDNTNIKSYEDENPLPPNIHSLNPFLIKMQRGLTSAMPPIMIYDRTRSIEAYLCRDIDLEGYDKTMAQMHTGQRGLKIYRWVKRIGDDKLSVCLNRAPPKDPQW</sequence>
<evidence type="ECO:0000313" key="6">
    <source>
        <dbReference type="EMBL" id="KAJ4483637.1"/>
    </source>
</evidence>